<dbReference type="InterPro" id="IPR002528">
    <property type="entry name" value="MATE_fam"/>
</dbReference>
<feature type="transmembrane region" description="Helical" evidence="2">
    <location>
        <begin position="93"/>
        <end position="115"/>
    </location>
</feature>
<evidence type="ECO:0000256" key="2">
    <source>
        <dbReference type="SAM" id="Phobius"/>
    </source>
</evidence>
<dbReference type="GO" id="GO:0015297">
    <property type="term" value="F:antiporter activity"/>
    <property type="evidence" value="ECO:0007669"/>
    <property type="project" value="InterPro"/>
</dbReference>
<dbReference type="GO" id="GO:0042910">
    <property type="term" value="F:xenobiotic transmembrane transporter activity"/>
    <property type="evidence" value="ECO:0007669"/>
    <property type="project" value="InterPro"/>
</dbReference>
<dbReference type="OrthoDB" id="9780160at2"/>
<dbReference type="EMBL" id="WWNR01000004">
    <property type="protein sequence ID" value="MZQ88844.1"/>
    <property type="molecule type" value="Genomic_DNA"/>
</dbReference>
<feature type="transmembrane region" description="Helical" evidence="2">
    <location>
        <begin position="48"/>
        <end position="72"/>
    </location>
</feature>
<feature type="transmembrane region" description="Helical" evidence="2">
    <location>
        <begin position="135"/>
        <end position="154"/>
    </location>
</feature>
<keyword evidence="1" id="KW-0813">Transport</keyword>
<proteinExistence type="predicted"/>
<evidence type="ECO:0000256" key="1">
    <source>
        <dbReference type="ARBA" id="ARBA00022448"/>
    </source>
</evidence>
<name>A0A6L8VF73_9RHOB</name>
<feature type="transmembrane region" description="Helical" evidence="2">
    <location>
        <begin position="328"/>
        <end position="349"/>
    </location>
</feature>
<dbReference type="Proteomes" id="UP000477083">
    <property type="component" value="Unassembled WGS sequence"/>
</dbReference>
<feature type="transmembrane region" description="Helical" evidence="2">
    <location>
        <begin position="281"/>
        <end position="307"/>
    </location>
</feature>
<dbReference type="Pfam" id="PF01554">
    <property type="entry name" value="MatE"/>
    <property type="match status" value="2"/>
</dbReference>
<evidence type="ECO:0000313" key="4">
    <source>
        <dbReference type="Proteomes" id="UP000477083"/>
    </source>
</evidence>
<reference evidence="3 4" key="1">
    <citation type="submission" date="2020-01" db="EMBL/GenBank/DDBJ databases">
        <title>Frigidibacter albus SP32T (=CGMCC 1.13995T).</title>
        <authorList>
            <person name="Liao X."/>
        </authorList>
    </citation>
    <scope>NUCLEOTIDE SEQUENCE [LARGE SCALE GENOMIC DNA]</scope>
    <source>
        <strain evidence="3 4">SP32</strain>
    </source>
</reference>
<comment type="caution">
    <text evidence="3">The sequence shown here is derived from an EMBL/GenBank/DDBJ whole genome shotgun (WGS) entry which is preliminary data.</text>
</comment>
<dbReference type="InterPro" id="IPR050222">
    <property type="entry name" value="MATE_MdtK"/>
</dbReference>
<keyword evidence="2" id="KW-0812">Transmembrane</keyword>
<dbReference type="RefSeq" id="WP_161344867.1">
    <property type="nucleotide sequence ID" value="NZ_BMGW01000004.1"/>
</dbReference>
<organism evidence="3 4">
    <name type="scientific">Frigidibacter albus</name>
    <dbReference type="NCBI Taxonomy" id="1465486"/>
    <lineage>
        <taxon>Bacteria</taxon>
        <taxon>Pseudomonadati</taxon>
        <taxon>Pseudomonadota</taxon>
        <taxon>Alphaproteobacteria</taxon>
        <taxon>Rhodobacterales</taxon>
        <taxon>Paracoccaceae</taxon>
        <taxon>Frigidibacter</taxon>
    </lineage>
</organism>
<keyword evidence="4" id="KW-1185">Reference proteome</keyword>
<keyword evidence="2" id="KW-0472">Membrane</keyword>
<keyword evidence="2" id="KW-1133">Transmembrane helix</keyword>
<feature type="transmembrane region" description="Helical" evidence="2">
    <location>
        <begin position="166"/>
        <end position="187"/>
    </location>
</feature>
<dbReference type="PANTHER" id="PTHR43298:SF2">
    <property type="entry name" value="FMN_FAD EXPORTER YEEO-RELATED"/>
    <property type="match status" value="1"/>
</dbReference>
<sequence length="454" mass="48783">MSSSRLELPPPTNRTVLLMAWPMTMMAIMLHGIVVIDTYVVAGLGEAAIAAMGVAGSVANLLLGMLSAFAMATQIRLAQAFGSGREVGMKSGFYCGLFINLAVAGAGAVLVLLYGGRLLDSLAHTPQIAADARRYLNVFLLVILAEAVALVLSSHFNACGRTRLPFYSYLISLPVNVGASIALIHGLGGLPEMGVSGAAAGSAIGSALRTAFLALMFHRHFGSYLGVAGWLREAFWPAFRGHLLFALPIAATFISATLSSSVCTMIFASLNVNQFAAMVLIMPWVMIAGTIGMSWAQATGIIVAQLIGQGQRGPALDRFLSSAWRAAFVTAALVALIYLLVWLVTPILYPDLHPETRATLAQFLPILLLLPFPKESNAVCGNTLRAGGETVYVMHVFIWSQWLFRVPATAVMILWFDLSAVWVFSLLLAEELVKLPAFHIRLFRGKWKQADVMT</sequence>
<feature type="transmembrane region" description="Helical" evidence="2">
    <location>
        <begin position="402"/>
        <end position="429"/>
    </location>
</feature>
<evidence type="ECO:0000313" key="3">
    <source>
        <dbReference type="EMBL" id="MZQ88844.1"/>
    </source>
</evidence>
<protein>
    <submittedName>
        <fullName evidence="3">Uncharacterized protein</fullName>
    </submittedName>
</protein>
<accession>A0A6L8VF73</accession>
<gene>
    <name evidence="3" type="ORF">GS660_07010</name>
</gene>
<feature type="transmembrane region" description="Helical" evidence="2">
    <location>
        <begin position="243"/>
        <end position="269"/>
    </location>
</feature>
<dbReference type="AlphaFoldDB" id="A0A6L8VF73"/>
<feature type="transmembrane region" description="Helical" evidence="2">
    <location>
        <begin position="20"/>
        <end position="42"/>
    </location>
</feature>
<dbReference type="GO" id="GO:0005886">
    <property type="term" value="C:plasma membrane"/>
    <property type="evidence" value="ECO:0007669"/>
    <property type="project" value="TreeGrafter"/>
</dbReference>
<dbReference type="PANTHER" id="PTHR43298">
    <property type="entry name" value="MULTIDRUG RESISTANCE PROTEIN NORM-RELATED"/>
    <property type="match status" value="1"/>
</dbReference>